<protein>
    <recommendedName>
        <fullName evidence="2">Type II secretion system protein H</fullName>
    </recommendedName>
    <alternativeName>
        <fullName evidence="10">General secretion pathway protein H</fullName>
    </alternativeName>
</protein>
<keyword evidence="5" id="KW-0997">Cell inner membrane</keyword>
<evidence type="ECO:0000313" key="14">
    <source>
        <dbReference type="Proteomes" id="UP000015455"/>
    </source>
</evidence>
<comment type="caution">
    <text evidence="13">The sequence shown here is derived from an EMBL/GenBank/DDBJ whole genome shotgun (WGS) entry which is preliminary data.</text>
</comment>
<dbReference type="PROSITE" id="PS00409">
    <property type="entry name" value="PROKAR_NTER_METHYL"/>
    <property type="match status" value="1"/>
</dbReference>
<dbReference type="Pfam" id="PF07963">
    <property type="entry name" value="N_methyl"/>
    <property type="match status" value="1"/>
</dbReference>
<keyword evidence="4" id="KW-0488">Methylation</keyword>
<evidence type="ECO:0000256" key="6">
    <source>
        <dbReference type="ARBA" id="ARBA00022692"/>
    </source>
</evidence>
<dbReference type="GO" id="GO:0005886">
    <property type="term" value="C:plasma membrane"/>
    <property type="evidence" value="ECO:0007669"/>
    <property type="project" value="UniProtKB-SubCell"/>
</dbReference>
<proteinExistence type="inferred from homology"/>
<reference evidence="13 14" key="1">
    <citation type="submission" date="2013-06" db="EMBL/GenBank/DDBJ databases">
        <title>Draft genome sequence of Thauera terpenica.</title>
        <authorList>
            <person name="Liu B."/>
            <person name="Frostegard A.H."/>
            <person name="Shapleigh J.P."/>
        </authorList>
    </citation>
    <scope>NUCLEOTIDE SEQUENCE [LARGE SCALE GENOMIC DNA]</scope>
    <source>
        <strain evidence="13 14">58Eu</strain>
    </source>
</reference>
<dbReference type="NCBIfam" id="TIGR02532">
    <property type="entry name" value="IV_pilin_GFxxxE"/>
    <property type="match status" value="1"/>
</dbReference>
<dbReference type="GO" id="GO:0015627">
    <property type="term" value="C:type II protein secretion system complex"/>
    <property type="evidence" value="ECO:0007669"/>
    <property type="project" value="InterPro"/>
</dbReference>
<dbReference type="GO" id="GO:0015628">
    <property type="term" value="P:protein secretion by the type II secretion system"/>
    <property type="evidence" value="ECO:0007669"/>
    <property type="project" value="InterPro"/>
</dbReference>
<comment type="similarity">
    <text evidence="9">Belongs to the GSP H family.</text>
</comment>
<evidence type="ECO:0000256" key="8">
    <source>
        <dbReference type="ARBA" id="ARBA00023136"/>
    </source>
</evidence>
<dbReference type="eggNOG" id="COG4970">
    <property type="taxonomic scope" value="Bacteria"/>
</dbReference>
<gene>
    <name evidence="13" type="ORF">M622_01615</name>
</gene>
<name>S9ZQT9_9RHOO</name>
<dbReference type="InterPro" id="IPR012902">
    <property type="entry name" value="N_methyl_site"/>
</dbReference>
<sequence>MLTCKNIEGVVMRNKGGFTLIELMITIAILAIIAAIAVPEMRQLIVNHRVTSQTNELVAALNFARSEAIKRGDDVMMCSEDGKNLVSGWYIIPGVACDADSDPDAVLIWHEELANVVVLGNLVSLRFTARGALQTGAGTISISLLAANGDCPSGSPRAREVTIRGAGRIATERKLCP</sequence>
<keyword evidence="8 11" id="KW-0472">Membrane</keyword>
<evidence type="ECO:0000259" key="12">
    <source>
        <dbReference type="Pfam" id="PF12019"/>
    </source>
</evidence>
<keyword evidence="6 11" id="KW-0812">Transmembrane</keyword>
<evidence type="ECO:0000256" key="7">
    <source>
        <dbReference type="ARBA" id="ARBA00022989"/>
    </source>
</evidence>
<evidence type="ECO:0000256" key="5">
    <source>
        <dbReference type="ARBA" id="ARBA00022519"/>
    </source>
</evidence>
<feature type="domain" description="General secretion pathway GspH" evidence="12">
    <location>
        <begin position="53"/>
        <end position="167"/>
    </location>
</feature>
<comment type="subcellular location">
    <subcellularLocation>
        <location evidence="1">Cell inner membrane</location>
        <topology evidence="1">Single-pass membrane protein</topology>
    </subcellularLocation>
</comment>
<dbReference type="EMBL" id="ATJV01000048">
    <property type="protein sequence ID" value="EPZ15892.1"/>
    <property type="molecule type" value="Genomic_DNA"/>
</dbReference>
<feature type="transmembrane region" description="Helical" evidence="11">
    <location>
        <begin position="20"/>
        <end position="39"/>
    </location>
</feature>
<evidence type="ECO:0000256" key="2">
    <source>
        <dbReference type="ARBA" id="ARBA00021549"/>
    </source>
</evidence>
<dbReference type="InterPro" id="IPR022346">
    <property type="entry name" value="T2SS_GspH"/>
</dbReference>
<evidence type="ECO:0000313" key="13">
    <source>
        <dbReference type="EMBL" id="EPZ15892.1"/>
    </source>
</evidence>
<evidence type="ECO:0000256" key="1">
    <source>
        <dbReference type="ARBA" id="ARBA00004377"/>
    </source>
</evidence>
<evidence type="ECO:0000256" key="9">
    <source>
        <dbReference type="ARBA" id="ARBA00025772"/>
    </source>
</evidence>
<dbReference type="Proteomes" id="UP000015455">
    <property type="component" value="Unassembled WGS sequence"/>
</dbReference>
<keyword evidence="7 11" id="KW-1133">Transmembrane helix</keyword>
<accession>S9ZQT9</accession>
<dbReference type="AlphaFoldDB" id="S9ZQT9"/>
<keyword evidence="14" id="KW-1185">Reference proteome</keyword>
<dbReference type="InterPro" id="IPR045584">
    <property type="entry name" value="Pilin-like"/>
</dbReference>
<evidence type="ECO:0000256" key="11">
    <source>
        <dbReference type="SAM" id="Phobius"/>
    </source>
</evidence>
<dbReference type="Gene3D" id="3.55.40.10">
    <property type="entry name" value="minor pseudopilin epsh domain"/>
    <property type="match status" value="1"/>
</dbReference>
<dbReference type="STRING" id="1348657.M622_01615"/>
<evidence type="ECO:0000256" key="3">
    <source>
        <dbReference type="ARBA" id="ARBA00022475"/>
    </source>
</evidence>
<dbReference type="Pfam" id="PF12019">
    <property type="entry name" value="GspH"/>
    <property type="match status" value="1"/>
</dbReference>
<evidence type="ECO:0000256" key="4">
    <source>
        <dbReference type="ARBA" id="ARBA00022481"/>
    </source>
</evidence>
<organism evidence="13 14">
    <name type="scientific">Thauera terpenica 58Eu</name>
    <dbReference type="NCBI Taxonomy" id="1348657"/>
    <lineage>
        <taxon>Bacteria</taxon>
        <taxon>Pseudomonadati</taxon>
        <taxon>Pseudomonadota</taxon>
        <taxon>Betaproteobacteria</taxon>
        <taxon>Rhodocyclales</taxon>
        <taxon>Zoogloeaceae</taxon>
        <taxon>Thauera</taxon>
    </lineage>
</organism>
<evidence type="ECO:0000256" key="10">
    <source>
        <dbReference type="ARBA" id="ARBA00030775"/>
    </source>
</evidence>
<dbReference type="SUPFAM" id="SSF54523">
    <property type="entry name" value="Pili subunits"/>
    <property type="match status" value="1"/>
</dbReference>
<dbReference type="PATRIC" id="fig|1348657.5.peg.1299"/>
<keyword evidence="3" id="KW-1003">Cell membrane</keyword>